<name>A0A2A7BMP0_9BACI</name>
<gene>
    <name evidence="9" type="ORF">COO17_22720</name>
</gene>
<dbReference type="Pfam" id="PF00892">
    <property type="entry name" value="EamA"/>
    <property type="match status" value="2"/>
</dbReference>
<evidence type="ECO:0000256" key="6">
    <source>
        <dbReference type="ARBA" id="ARBA00023136"/>
    </source>
</evidence>
<keyword evidence="6 7" id="KW-0472">Membrane</keyword>
<comment type="similarity">
    <text evidence="2">Belongs to the EamA transporter family.</text>
</comment>
<dbReference type="RefSeq" id="WP_097815904.1">
    <property type="nucleotide sequence ID" value="NZ_NVPQ01000085.1"/>
</dbReference>
<evidence type="ECO:0000256" key="2">
    <source>
        <dbReference type="ARBA" id="ARBA00007362"/>
    </source>
</evidence>
<evidence type="ECO:0000256" key="7">
    <source>
        <dbReference type="SAM" id="Phobius"/>
    </source>
</evidence>
<feature type="transmembrane region" description="Helical" evidence="7">
    <location>
        <begin position="101"/>
        <end position="121"/>
    </location>
</feature>
<feature type="transmembrane region" description="Helical" evidence="7">
    <location>
        <begin position="219"/>
        <end position="240"/>
    </location>
</feature>
<comment type="subcellular location">
    <subcellularLocation>
        <location evidence="1">Cell membrane</location>
        <topology evidence="1">Multi-pass membrane protein</topology>
    </subcellularLocation>
</comment>
<feature type="transmembrane region" description="Helical" evidence="7">
    <location>
        <begin position="12"/>
        <end position="32"/>
    </location>
</feature>
<feature type="transmembrane region" description="Helical" evidence="7">
    <location>
        <begin position="187"/>
        <end position="207"/>
    </location>
</feature>
<dbReference type="InterPro" id="IPR037185">
    <property type="entry name" value="EmrE-like"/>
</dbReference>
<dbReference type="PANTHER" id="PTHR32322">
    <property type="entry name" value="INNER MEMBRANE TRANSPORTER"/>
    <property type="match status" value="1"/>
</dbReference>
<keyword evidence="5 7" id="KW-1133">Transmembrane helix</keyword>
<dbReference type="EMBL" id="NVPQ01000085">
    <property type="protein sequence ID" value="PDY37519.1"/>
    <property type="molecule type" value="Genomic_DNA"/>
</dbReference>
<evidence type="ECO:0000313" key="10">
    <source>
        <dbReference type="Proteomes" id="UP000220111"/>
    </source>
</evidence>
<feature type="transmembrane region" description="Helical" evidence="7">
    <location>
        <begin position="252"/>
        <end position="274"/>
    </location>
</feature>
<proteinExistence type="inferred from homology"/>
<feature type="transmembrane region" description="Helical" evidence="7">
    <location>
        <begin position="154"/>
        <end position="175"/>
    </location>
</feature>
<keyword evidence="3" id="KW-1003">Cell membrane</keyword>
<evidence type="ECO:0000256" key="4">
    <source>
        <dbReference type="ARBA" id="ARBA00022692"/>
    </source>
</evidence>
<sequence>MQNQSNSNKIYFLMLLVPLFWGGLFSTAEHVVTEIPPLVAATLRFGIAGVILMIYLTVKSEWDMGSLKKRWKGLLLVSLTGIFGYNALFFLGVHYTSAINGSLIIATMPIFVTLGSILFLNEKWNSKVGISLVLSLVGVIIVITKGSLDMLLSLAFNVGDLLFIAALACGVIYGLVGKAVMKDVSPLFATTIMTVMGSFFLAITSLFEGGWDAVPNMSAQSWLEMFYMVVCGTLVGYIIFNKGVEQIGACKASIYLNLTPIITTLISVVFYGSIMGWKEIIGMIFVLIGVYIATAKATNQSKKVVLND</sequence>
<evidence type="ECO:0000259" key="8">
    <source>
        <dbReference type="Pfam" id="PF00892"/>
    </source>
</evidence>
<comment type="caution">
    <text evidence="9">The sequence shown here is derived from an EMBL/GenBank/DDBJ whole genome shotgun (WGS) entry which is preliminary data.</text>
</comment>
<evidence type="ECO:0000256" key="5">
    <source>
        <dbReference type="ARBA" id="ARBA00022989"/>
    </source>
</evidence>
<dbReference type="InterPro" id="IPR050638">
    <property type="entry name" value="AA-Vitamin_Transporters"/>
</dbReference>
<dbReference type="Proteomes" id="UP000220111">
    <property type="component" value="Unassembled WGS sequence"/>
</dbReference>
<evidence type="ECO:0000313" key="9">
    <source>
        <dbReference type="EMBL" id="PDY37519.1"/>
    </source>
</evidence>
<feature type="domain" description="EamA" evidence="8">
    <location>
        <begin position="9"/>
        <end position="143"/>
    </location>
</feature>
<dbReference type="AlphaFoldDB" id="A0A2A7BMP0"/>
<feature type="transmembrane region" description="Helical" evidence="7">
    <location>
        <begin position="128"/>
        <end position="148"/>
    </location>
</feature>
<evidence type="ECO:0000256" key="3">
    <source>
        <dbReference type="ARBA" id="ARBA00022475"/>
    </source>
</evidence>
<evidence type="ECO:0000256" key="1">
    <source>
        <dbReference type="ARBA" id="ARBA00004651"/>
    </source>
</evidence>
<feature type="transmembrane region" description="Helical" evidence="7">
    <location>
        <begin position="74"/>
        <end position="95"/>
    </location>
</feature>
<feature type="transmembrane region" description="Helical" evidence="7">
    <location>
        <begin position="280"/>
        <end position="298"/>
    </location>
</feature>
<feature type="domain" description="EamA" evidence="8">
    <location>
        <begin position="158"/>
        <end position="293"/>
    </location>
</feature>
<reference evidence="9 10" key="1">
    <citation type="submission" date="2017-09" db="EMBL/GenBank/DDBJ databases">
        <title>Large-scale bioinformatics analysis of Bacillus genomes uncovers conserved roles of natural products in bacterial physiology.</title>
        <authorList>
            <consortium name="Agbiome Team Llc"/>
            <person name="Bleich R.M."/>
            <person name="Grubbs K.J."/>
            <person name="Santa Maria K.C."/>
            <person name="Allen S.E."/>
            <person name="Farag S."/>
            <person name="Shank E.A."/>
            <person name="Bowers A."/>
        </authorList>
    </citation>
    <scope>NUCLEOTIDE SEQUENCE [LARGE SCALE GENOMIC DNA]</scope>
    <source>
        <strain evidence="9 10">AFS098222</strain>
    </source>
</reference>
<dbReference type="PANTHER" id="PTHR32322:SF18">
    <property type="entry name" value="S-ADENOSYLMETHIONINE_S-ADENOSYLHOMOCYSTEINE TRANSPORTER"/>
    <property type="match status" value="1"/>
</dbReference>
<keyword evidence="4 7" id="KW-0812">Transmembrane</keyword>
<protein>
    <submittedName>
        <fullName evidence="9">EamA family transporter</fullName>
    </submittedName>
</protein>
<organism evidence="9 10">
    <name type="scientific">Bacillus wiedmannii</name>
    <dbReference type="NCBI Taxonomy" id="1890302"/>
    <lineage>
        <taxon>Bacteria</taxon>
        <taxon>Bacillati</taxon>
        <taxon>Bacillota</taxon>
        <taxon>Bacilli</taxon>
        <taxon>Bacillales</taxon>
        <taxon>Bacillaceae</taxon>
        <taxon>Bacillus</taxon>
        <taxon>Bacillus cereus group</taxon>
    </lineage>
</organism>
<dbReference type="InterPro" id="IPR000620">
    <property type="entry name" value="EamA_dom"/>
</dbReference>
<feature type="transmembrane region" description="Helical" evidence="7">
    <location>
        <begin position="38"/>
        <end position="58"/>
    </location>
</feature>
<dbReference type="SUPFAM" id="SSF103481">
    <property type="entry name" value="Multidrug resistance efflux transporter EmrE"/>
    <property type="match status" value="2"/>
</dbReference>
<dbReference type="GO" id="GO:0005886">
    <property type="term" value="C:plasma membrane"/>
    <property type="evidence" value="ECO:0007669"/>
    <property type="project" value="UniProtKB-SubCell"/>
</dbReference>
<accession>A0A2A7BMP0</accession>